<dbReference type="EMBL" id="NPJF01000023">
    <property type="protein sequence ID" value="OYP56376.1"/>
    <property type="molecule type" value="Genomic_DNA"/>
</dbReference>
<sequence length="397" mass="45948">MQYSTAVDKNYETLKMLIVEAGKFEKDNVFNAVSAKLYTVEDVKALTLYIRENQCKLEKEVLALQAFSKDFPYTYATKNNKCFDTVTILLNRMRQNISGTKKLYKRFCLTNRKHEPVKDGKRVKPSAFAHSQLNHKLQIHQLFGMEVYDDCVSELCDAMEDFFSCLHRGLLASYDAIKQENMVRNDDVMLKYIYDADRDKAIQILPKTIFKYISNDILNEDELAKRKANAKSLQEFIRANYHTVDEESFKIHAIVTAISEGRQDGLTGIETLLWGDNPEFVKKVRFLIAHFDELNPGGYSDNNTKKKKLKAKYVAMFMKWCRITGTGNEKKFIEEYFNVEYHGNYKCVGSSSVNSAKNKFSDEEYNDFLALLKRIYMAVDGNKIQPYPQHHQTSVAI</sequence>
<reference evidence="1 2" key="1">
    <citation type="submission" date="2017-08" db="EMBL/GenBank/DDBJ databases">
        <title>Comparative genomics of non-oral Prevotella species.</title>
        <authorList>
            <person name="Accetto T."/>
            <person name="Nograsek B."/>
            <person name="Avgustin G."/>
        </authorList>
    </citation>
    <scope>NUCLEOTIDE SEQUENCE [LARGE SCALE GENOMIC DNA]</scope>
    <source>
        <strain evidence="1 2">TC1-1</strain>
    </source>
</reference>
<accession>A0ABX4EKX2</accession>
<proteinExistence type="predicted"/>
<protein>
    <submittedName>
        <fullName evidence="1">Uncharacterized protein</fullName>
    </submittedName>
</protein>
<name>A0ABX4EKX2_SEGBR</name>
<gene>
    <name evidence="1" type="ORF">CIK91_03420</name>
</gene>
<keyword evidence="2" id="KW-1185">Reference proteome</keyword>
<evidence type="ECO:0000313" key="1">
    <source>
        <dbReference type="EMBL" id="OYP56376.1"/>
    </source>
</evidence>
<evidence type="ECO:0000313" key="2">
    <source>
        <dbReference type="Proteomes" id="UP000216189"/>
    </source>
</evidence>
<comment type="caution">
    <text evidence="1">The sequence shown here is derived from an EMBL/GenBank/DDBJ whole genome shotgun (WGS) entry which is preliminary data.</text>
</comment>
<dbReference type="RefSeq" id="WP_094448151.1">
    <property type="nucleotide sequence ID" value="NZ_CP091801.1"/>
</dbReference>
<organism evidence="1 2">
    <name type="scientific">Segatella bryantii</name>
    <name type="common">Prevotella bryantii</name>
    <dbReference type="NCBI Taxonomy" id="77095"/>
    <lineage>
        <taxon>Bacteria</taxon>
        <taxon>Pseudomonadati</taxon>
        <taxon>Bacteroidota</taxon>
        <taxon>Bacteroidia</taxon>
        <taxon>Bacteroidales</taxon>
        <taxon>Prevotellaceae</taxon>
        <taxon>Segatella</taxon>
    </lineage>
</organism>
<dbReference type="Proteomes" id="UP000216189">
    <property type="component" value="Unassembled WGS sequence"/>
</dbReference>